<dbReference type="EMBL" id="CAJNXB010006176">
    <property type="protein sequence ID" value="CAF3470160.1"/>
    <property type="molecule type" value="Genomic_DNA"/>
</dbReference>
<dbReference type="EMBL" id="CAJOBQ010000166">
    <property type="protein sequence ID" value="CAF4280445.1"/>
    <property type="molecule type" value="Genomic_DNA"/>
</dbReference>
<accession>A0A818AY11</accession>
<evidence type="ECO:0000313" key="8">
    <source>
        <dbReference type="EMBL" id="CAF3670112.1"/>
    </source>
</evidence>
<dbReference type="EMBL" id="CAJOBO010000069">
    <property type="protein sequence ID" value="CAF4118452.1"/>
    <property type="molecule type" value="Genomic_DNA"/>
</dbReference>
<dbReference type="Proteomes" id="UP000663862">
    <property type="component" value="Unassembled WGS sequence"/>
</dbReference>
<sequence>MWTTGATHMIARLTGSTLFANHSLTSMFTYNPPSFSTKSEESRPPSADVESMKKIEKFRKLRGGTAFSFFVAEQYGQVNQTDPGLRMVQISKKIAELWKALPEDKRQVYVKLSEDQKAKYEQEKSRLSENDLKMLDNDNKCKVIERDIKKNLKFFPKKKPHSAYMYFLGSLDRGKDNIGNFMAGAARRWSQMAEQDKQKFQDLYEEEKVKYNEALLSWAMLQEDQGKLQHKSSSSSPDIHHDEGKPKSTKKKKASVKKVAEDSSESAVSAGKTAHKKSTKAKSDKENSSSSSSESESSPKVKRSSKTTVSEHS</sequence>
<evidence type="ECO:0000313" key="11">
    <source>
        <dbReference type="EMBL" id="CAF4280445.1"/>
    </source>
</evidence>
<dbReference type="GO" id="GO:0003677">
    <property type="term" value="F:DNA binding"/>
    <property type="evidence" value="ECO:0007669"/>
    <property type="project" value="UniProtKB-UniRule"/>
</dbReference>
<dbReference type="PROSITE" id="PS50118">
    <property type="entry name" value="HMG_BOX_2"/>
    <property type="match status" value="2"/>
</dbReference>
<dbReference type="InterPro" id="IPR050342">
    <property type="entry name" value="HMGB"/>
</dbReference>
<dbReference type="EMBL" id="CAJNYU010001115">
    <property type="protein sequence ID" value="CAF3411277.1"/>
    <property type="molecule type" value="Genomic_DNA"/>
</dbReference>
<feature type="compositionally biased region" description="Basic residues" evidence="3">
    <location>
        <begin position="247"/>
        <end position="256"/>
    </location>
</feature>
<evidence type="ECO:0000313" key="12">
    <source>
        <dbReference type="Proteomes" id="UP000663869"/>
    </source>
</evidence>
<dbReference type="OrthoDB" id="5550281at2759"/>
<dbReference type="Proteomes" id="UP000663833">
    <property type="component" value="Unassembled WGS sequence"/>
</dbReference>
<feature type="region of interest" description="Disordered" evidence="3">
    <location>
        <begin position="226"/>
        <end position="313"/>
    </location>
</feature>
<evidence type="ECO:0000256" key="3">
    <source>
        <dbReference type="SAM" id="MobiDB-lite"/>
    </source>
</evidence>
<feature type="domain" description="HMG box" evidence="4">
    <location>
        <begin position="60"/>
        <end position="128"/>
    </location>
</feature>
<dbReference type="EMBL" id="CAJNYD010002753">
    <property type="protein sequence ID" value="CAF3441801.1"/>
    <property type="molecule type" value="Genomic_DNA"/>
</dbReference>
<name>A0A818AY11_9BILA</name>
<evidence type="ECO:0000259" key="4">
    <source>
        <dbReference type="PROSITE" id="PS50118"/>
    </source>
</evidence>
<dbReference type="Proteomes" id="UP000663851">
    <property type="component" value="Unassembled WGS sequence"/>
</dbReference>
<dbReference type="InterPro" id="IPR009071">
    <property type="entry name" value="HMG_box_dom"/>
</dbReference>
<evidence type="ECO:0000313" key="7">
    <source>
        <dbReference type="EMBL" id="CAF3470160.1"/>
    </source>
</evidence>
<dbReference type="SUPFAM" id="SSF47095">
    <property type="entry name" value="HMG-box"/>
    <property type="match status" value="2"/>
</dbReference>
<feature type="DNA-binding region" description="HMG box" evidence="2">
    <location>
        <begin position="60"/>
        <end position="128"/>
    </location>
</feature>
<dbReference type="EMBL" id="CAJNYT010004570">
    <property type="protein sequence ID" value="CAF3670112.1"/>
    <property type="molecule type" value="Genomic_DNA"/>
</dbReference>
<feature type="domain" description="HMG box" evidence="4">
    <location>
        <begin position="157"/>
        <end position="219"/>
    </location>
</feature>
<dbReference type="GO" id="GO:0005634">
    <property type="term" value="C:nucleus"/>
    <property type="evidence" value="ECO:0007669"/>
    <property type="project" value="UniProtKB-UniRule"/>
</dbReference>
<proteinExistence type="predicted"/>
<keyword evidence="1 2" id="KW-0238">DNA-binding</keyword>
<dbReference type="Proteomes" id="UP000663825">
    <property type="component" value="Unassembled WGS sequence"/>
</dbReference>
<evidence type="ECO:0000313" key="5">
    <source>
        <dbReference type="EMBL" id="CAF3411277.1"/>
    </source>
</evidence>
<keyword evidence="2" id="KW-0539">Nucleus</keyword>
<dbReference type="Gene3D" id="1.10.30.10">
    <property type="entry name" value="High mobility group box domain"/>
    <property type="match status" value="2"/>
</dbReference>
<dbReference type="SMART" id="SM00398">
    <property type="entry name" value="HMG"/>
    <property type="match status" value="2"/>
</dbReference>
<evidence type="ECO:0000313" key="9">
    <source>
        <dbReference type="EMBL" id="CAF4118452.1"/>
    </source>
</evidence>
<evidence type="ECO:0000313" key="13">
    <source>
        <dbReference type="Proteomes" id="UP000663873"/>
    </source>
</evidence>
<dbReference type="Pfam" id="PF00505">
    <property type="entry name" value="HMG_box"/>
    <property type="match status" value="1"/>
</dbReference>
<evidence type="ECO:0000256" key="2">
    <source>
        <dbReference type="PROSITE-ProRule" id="PRU00267"/>
    </source>
</evidence>
<dbReference type="Proteomes" id="UP000663872">
    <property type="component" value="Unassembled WGS sequence"/>
</dbReference>
<reference evidence="5" key="1">
    <citation type="submission" date="2021-02" db="EMBL/GenBank/DDBJ databases">
        <authorList>
            <person name="Nowell W R."/>
        </authorList>
    </citation>
    <scope>NUCLEOTIDE SEQUENCE</scope>
</reference>
<feature type="DNA-binding region" description="HMG box" evidence="2">
    <location>
        <begin position="157"/>
        <end position="219"/>
    </location>
</feature>
<dbReference type="Proteomes" id="UP000663873">
    <property type="component" value="Unassembled WGS sequence"/>
</dbReference>
<dbReference type="CDD" id="cd00084">
    <property type="entry name" value="HMG-box_SF"/>
    <property type="match status" value="1"/>
</dbReference>
<protein>
    <recommendedName>
        <fullName evidence="4">HMG box domain-containing protein</fullName>
    </recommendedName>
</protein>
<dbReference type="PANTHER" id="PTHR48112">
    <property type="entry name" value="HIGH MOBILITY GROUP PROTEIN DSP1"/>
    <property type="match status" value="1"/>
</dbReference>
<evidence type="ECO:0000256" key="1">
    <source>
        <dbReference type="ARBA" id="ARBA00023125"/>
    </source>
</evidence>
<dbReference type="EMBL" id="CAJOBP010000346">
    <property type="protein sequence ID" value="CAF4165347.1"/>
    <property type="molecule type" value="Genomic_DNA"/>
</dbReference>
<gene>
    <name evidence="5" type="ORF">FME351_LOCUS10004</name>
    <name evidence="8" type="ORF">GRG538_LOCUS26313</name>
    <name evidence="9" type="ORF">HFQ381_LOCUS2161</name>
    <name evidence="6" type="ORF">LUA448_LOCUS21237</name>
    <name evidence="7" type="ORF">TIS948_LOCUS33280</name>
    <name evidence="11" type="ORF">TSG867_LOCUS4944</name>
    <name evidence="10" type="ORF">UJA718_LOCUS4339</name>
</gene>
<dbReference type="InterPro" id="IPR036910">
    <property type="entry name" value="HMG_box_dom_sf"/>
</dbReference>
<keyword evidence="13" id="KW-1185">Reference proteome</keyword>
<evidence type="ECO:0000313" key="10">
    <source>
        <dbReference type="EMBL" id="CAF4165347.1"/>
    </source>
</evidence>
<feature type="compositionally biased region" description="Low complexity" evidence="3">
    <location>
        <begin position="288"/>
        <end position="298"/>
    </location>
</feature>
<dbReference type="AlphaFoldDB" id="A0A818AY11"/>
<evidence type="ECO:0000313" key="6">
    <source>
        <dbReference type="EMBL" id="CAF3441801.1"/>
    </source>
</evidence>
<comment type="caution">
    <text evidence="5">The sequence shown here is derived from an EMBL/GenBank/DDBJ whole genome shotgun (WGS) entry which is preliminary data.</text>
</comment>
<dbReference type="Proteomes" id="UP000663869">
    <property type="component" value="Unassembled WGS sequence"/>
</dbReference>
<organism evidence="5 12">
    <name type="scientific">Rotaria socialis</name>
    <dbReference type="NCBI Taxonomy" id="392032"/>
    <lineage>
        <taxon>Eukaryota</taxon>
        <taxon>Metazoa</taxon>
        <taxon>Spiralia</taxon>
        <taxon>Gnathifera</taxon>
        <taxon>Rotifera</taxon>
        <taxon>Eurotatoria</taxon>
        <taxon>Bdelloidea</taxon>
        <taxon>Philodinida</taxon>
        <taxon>Philodinidae</taxon>
        <taxon>Rotaria</taxon>
    </lineage>
</organism>